<evidence type="ECO:0000256" key="8">
    <source>
        <dbReference type="PIRSR" id="PIRSR000350-2"/>
    </source>
</evidence>
<comment type="similarity">
    <text evidence="1 11">Belongs to the class-I pyridine nucleotide-disulfide oxidoreductase family.</text>
</comment>
<dbReference type="InterPro" id="IPR001100">
    <property type="entry name" value="Pyr_nuc-diS_OxRdtase"/>
</dbReference>
<dbReference type="AlphaFoldDB" id="A0A0P0GCM5"/>
<evidence type="ECO:0000256" key="5">
    <source>
        <dbReference type="ARBA" id="ARBA00023002"/>
    </source>
</evidence>
<feature type="domain" description="Pyridine nucleotide-disulphide oxidoreductase dimerisation" evidence="12">
    <location>
        <begin position="341"/>
        <end position="447"/>
    </location>
</feature>
<dbReference type="Pfam" id="PF07992">
    <property type="entry name" value="Pyr_redox_2"/>
    <property type="match status" value="1"/>
</dbReference>
<dbReference type="SUPFAM" id="SSF51905">
    <property type="entry name" value="FAD/NAD(P)-binding domain"/>
    <property type="match status" value="1"/>
</dbReference>
<evidence type="ECO:0000256" key="1">
    <source>
        <dbReference type="ARBA" id="ARBA00007532"/>
    </source>
</evidence>
<dbReference type="PRINTS" id="PR00368">
    <property type="entry name" value="FADPNR"/>
</dbReference>
<feature type="binding site" evidence="9">
    <location>
        <position position="109"/>
    </location>
    <ligand>
        <name>FAD</name>
        <dbReference type="ChEBI" id="CHEBI:57692"/>
    </ligand>
</feature>
<keyword evidence="9" id="KW-0547">Nucleotide-binding</keyword>
<dbReference type="KEGG" id="bcel:BcellWH2_00370"/>
<evidence type="ECO:0000256" key="2">
    <source>
        <dbReference type="ARBA" id="ARBA00022630"/>
    </source>
</evidence>
<accession>A0A0P0GCM5</accession>
<dbReference type="SUPFAM" id="SSF55424">
    <property type="entry name" value="FAD/NAD-linked reductases, dimerisation (C-terminal) domain"/>
    <property type="match status" value="1"/>
</dbReference>
<evidence type="ECO:0000256" key="6">
    <source>
        <dbReference type="ARBA" id="ARBA00023157"/>
    </source>
</evidence>
<dbReference type="Proteomes" id="UP000061809">
    <property type="component" value="Chromosome"/>
</dbReference>
<organism evidence="14 15">
    <name type="scientific">Bacteroides cellulosilyticus</name>
    <dbReference type="NCBI Taxonomy" id="246787"/>
    <lineage>
        <taxon>Bacteria</taxon>
        <taxon>Pseudomonadati</taxon>
        <taxon>Bacteroidota</taxon>
        <taxon>Bacteroidia</taxon>
        <taxon>Bacteroidales</taxon>
        <taxon>Bacteroidaceae</taxon>
        <taxon>Bacteroides</taxon>
    </lineage>
</organism>
<evidence type="ECO:0000256" key="9">
    <source>
        <dbReference type="PIRSR" id="PIRSR000350-3"/>
    </source>
</evidence>
<dbReference type="RefSeq" id="WP_029426852.1">
    <property type="nucleotide sequence ID" value="NZ_CP012801.1"/>
</dbReference>
<dbReference type="PROSITE" id="PS00076">
    <property type="entry name" value="PYRIDINE_REDOX_1"/>
    <property type="match status" value="1"/>
</dbReference>
<dbReference type="Gene3D" id="3.50.50.60">
    <property type="entry name" value="FAD/NAD(P)-binding domain"/>
    <property type="match status" value="2"/>
</dbReference>
<dbReference type="Gene3D" id="3.30.390.30">
    <property type="match status" value="1"/>
</dbReference>
<dbReference type="InterPro" id="IPR036188">
    <property type="entry name" value="FAD/NAD-bd_sf"/>
</dbReference>
<feature type="active site" description="Proton acceptor" evidence="8">
    <location>
        <position position="438"/>
    </location>
</feature>
<dbReference type="FunFam" id="3.30.390.30:FF:000001">
    <property type="entry name" value="Dihydrolipoyl dehydrogenase"/>
    <property type="match status" value="1"/>
</dbReference>
<dbReference type="EC" id="1.16.1.1" evidence="14"/>
<dbReference type="PANTHER" id="PTHR43014:SF4">
    <property type="entry name" value="PYRIDINE NUCLEOTIDE-DISULFIDE OXIDOREDUCTASE RCLA-RELATED"/>
    <property type="match status" value="1"/>
</dbReference>
<feature type="binding site" evidence="9">
    <location>
        <position position="263"/>
    </location>
    <ligand>
        <name>NAD(+)</name>
        <dbReference type="ChEBI" id="CHEBI:57540"/>
    </ligand>
</feature>
<dbReference type="InterPro" id="IPR012999">
    <property type="entry name" value="Pyr_OxRdtase_I_AS"/>
</dbReference>
<name>A0A0P0GCM5_9BACE</name>
<dbReference type="InterPro" id="IPR004099">
    <property type="entry name" value="Pyr_nucl-diS_OxRdtase_dimer"/>
</dbReference>
<dbReference type="GO" id="GO:0050660">
    <property type="term" value="F:flavin adenine dinucleotide binding"/>
    <property type="evidence" value="ECO:0007669"/>
    <property type="project" value="TreeGrafter"/>
</dbReference>
<evidence type="ECO:0000256" key="7">
    <source>
        <dbReference type="ARBA" id="ARBA00023284"/>
    </source>
</evidence>
<keyword evidence="2 11" id="KW-0285">Flavoprotein</keyword>
<dbReference type="EMBL" id="CP012801">
    <property type="protein sequence ID" value="ALJ57645.1"/>
    <property type="molecule type" value="Genomic_DNA"/>
</dbReference>
<evidence type="ECO:0000313" key="14">
    <source>
        <dbReference type="EMBL" id="ALJ57645.1"/>
    </source>
</evidence>
<evidence type="ECO:0000256" key="10">
    <source>
        <dbReference type="PIRSR" id="PIRSR000350-4"/>
    </source>
</evidence>
<evidence type="ECO:0000259" key="13">
    <source>
        <dbReference type="Pfam" id="PF07992"/>
    </source>
</evidence>
<keyword evidence="3 9" id="KW-0274">FAD</keyword>
<dbReference type="PANTHER" id="PTHR43014">
    <property type="entry name" value="MERCURIC REDUCTASE"/>
    <property type="match status" value="1"/>
</dbReference>
<dbReference type="PIRSF" id="PIRSF000350">
    <property type="entry name" value="Mercury_reductase_MerA"/>
    <property type="match status" value="1"/>
</dbReference>
<evidence type="ECO:0000256" key="3">
    <source>
        <dbReference type="ARBA" id="ARBA00022827"/>
    </source>
</evidence>
<evidence type="ECO:0000313" key="15">
    <source>
        <dbReference type="Proteomes" id="UP000061809"/>
    </source>
</evidence>
<gene>
    <name evidence="14" type="primary">merA_1</name>
    <name evidence="14" type="ORF">BcellWH2_00370</name>
</gene>
<feature type="binding site" evidence="9">
    <location>
        <begin position="175"/>
        <end position="182"/>
    </location>
    <ligand>
        <name>NAD(+)</name>
        <dbReference type="ChEBI" id="CHEBI:57540"/>
    </ligand>
</feature>
<feature type="binding site" evidence="9">
    <location>
        <position position="52"/>
    </location>
    <ligand>
        <name>FAD</name>
        <dbReference type="ChEBI" id="CHEBI:57692"/>
    </ligand>
</feature>
<keyword evidence="4" id="KW-0521">NADP</keyword>
<protein>
    <submittedName>
        <fullName evidence="14">Mercuric reductase</fullName>
        <ecNumber evidence="14">1.16.1.1</ecNumber>
    </submittedName>
</protein>
<dbReference type="Pfam" id="PF02852">
    <property type="entry name" value="Pyr_redox_dim"/>
    <property type="match status" value="1"/>
</dbReference>
<comment type="cofactor">
    <cofactor evidence="9">
        <name>FAD</name>
        <dbReference type="ChEBI" id="CHEBI:57692"/>
    </cofactor>
    <text evidence="9">Binds 1 FAD per subunit.</text>
</comment>
<dbReference type="GO" id="GO:0003955">
    <property type="term" value="F:NAD(P)H dehydrogenase (quinone) activity"/>
    <property type="evidence" value="ECO:0007669"/>
    <property type="project" value="TreeGrafter"/>
</dbReference>
<dbReference type="InterPro" id="IPR023753">
    <property type="entry name" value="FAD/NAD-binding_dom"/>
</dbReference>
<evidence type="ECO:0000256" key="11">
    <source>
        <dbReference type="RuleBase" id="RU003691"/>
    </source>
</evidence>
<feature type="binding site" evidence="9">
    <location>
        <position position="304"/>
    </location>
    <ligand>
        <name>FAD</name>
        <dbReference type="ChEBI" id="CHEBI:57692"/>
    </ligand>
</feature>
<feature type="disulfide bond" description="Redox-active" evidence="10">
    <location>
        <begin position="43"/>
        <end position="48"/>
    </location>
</feature>
<dbReference type="GO" id="GO:0016668">
    <property type="term" value="F:oxidoreductase activity, acting on a sulfur group of donors, NAD(P) as acceptor"/>
    <property type="evidence" value="ECO:0007669"/>
    <property type="project" value="InterPro"/>
</dbReference>
<dbReference type="PRINTS" id="PR00411">
    <property type="entry name" value="PNDRDTASEI"/>
</dbReference>
<dbReference type="InterPro" id="IPR016156">
    <property type="entry name" value="FAD/NAD-linked_Rdtase_dimer_sf"/>
</dbReference>
<sequence>MKKYDAIIIGFGKGGKTLAAEFAKRQKTVAIVERSDRMYGGTCINIGCIPTKTLVHLAKETPVKATWEEKKDYYRQAIGRKDEVTSFLRNKNYHNLADNPNVTVYTGVGSFAGPDVVEVRTETEVIELQSSQIFINTGAETIVPPIDGIKENPCVYTSTSIMELEALPERLVIVGGGYIGLEFASMYASFGSKVTVLEGYPELIGREDRDIAASVQTVLEKKGIVFHLNAKVQSVDGATVIYEDAVTHEIHHLEGDAILLATGRRPNTSGLNLEVAGVKVNERGAIIVDEWLRTTNPAIRAIGDVKGGLQFTYISLDDYRIIREDLFGAGERRTDDREPVSYSVFMDPPLARVGLSEMEARKKGLNIKVNTLPVAAIPRARTLGETDGLFKVVVDADTNKILGCSLFGPETSEIINIVSIVMKTGQEYTFLRDYIFTHPSMSEALNDLMNF</sequence>
<keyword evidence="6" id="KW-1015">Disulfide bond</keyword>
<proteinExistence type="inferred from homology"/>
<feature type="domain" description="FAD/NAD(P)-binding" evidence="13">
    <location>
        <begin position="4"/>
        <end position="313"/>
    </location>
</feature>
<keyword evidence="5 11" id="KW-0560">Oxidoreductase</keyword>
<feature type="binding site" evidence="9">
    <location>
        <position position="198"/>
    </location>
    <ligand>
        <name>NAD(+)</name>
        <dbReference type="ChEBI" id="CHEBI:57540"/>
    </ligand>
</feature>
<evidence type="ECO:0000256" key="4">
    <source>
        <dbReference type="ARBA" id="ARBA00022857"/>
    </source>
</evidence>
<keyword evidence="9" id="KW-0520">NAD</keyword>
<dbReference type="PATRIC" id="fig|246787.4.peg.388"/>
<evidence type="ECO:0000259" key="12">
    <source>
        <dbReference type="Pfam" id="PF02852"/>
    </source>
</evidence>
<keyword evidence="7 11" id="KW-0676">Redox-active center</keyword>
<dbReference type="GO" id="GO:0016152">
    <property type="term" value="F:mercury (II) reductase (NADP+) activity"/>
    <property type="evidence" value="ECO:0007669"/>
    <property type="project" value="UniProtKB-EC"/>
</dbReference>
<reference evidence="14 15" key="1">
    <citation type="journal article" date="2015" name="Science">
        <title>Genetic determinants of in vivo fitness and diet responsiveness in multiple human gut Bacteroides.</title>
        <authorList>
            <person name="Wu M."/>
            <person name="McNulty N.P."/>
            <person name="Rodionov D.A."/>
            <person name="Khoroshkin M.S."/>
            <person name="Griffin N.W."/>
            <person name="Cheng J."/>
            <person name="Latreille P."/>
            <person name="Kerstetter R.A."/>
            <person name="Terrapon N."/>
            <person name="Henrissat B."/>
            <person name="Osterman A.L."/>
            <person name="Gordon J.I."/>
        </authorList>
    </citation>
    <scope>NUCLEOTIDE SEQUENCE [LARGE SCALE GENOMIC DNA]</scope>
    <source>
        <strain evidence="14 15">WH2</strain>
    </source>
</reference>